<feature type="compositionally biased region" description="Basic and acidic residues" evidence="1">
    <location>
        <begin position="103"/>
        <end position="121"/>
    </location>
</feature>
<sequence length="129" mass="15167">TYEQDMFLGLLGKLKRGKLDEVIIIKLIKHLRRVYTKGIVVDDGDIKPLIMMTFAGDNWLDYEAMLKLYGDYATYCGRYLEQNMRLTSYKRDSSETGASDYQPADRRQKALENLDARRRGDMIYQRRRA</sequence>
<proteinExistence type="predicted"/>
<protein>
    <submittedName>
        <fullName evidence="2">Uncharacterized protein</fullName>
    </submittedName>
</protein>
<reference evidence="2" key="1">
    <citation type="journal article" date="2014" name="Front. Microbiol.">
        <title>High frequency of phylogenetically diverse reductive dehalogenase-homologous genes in deep subseafloor sedimentary metagenomes.</title>
        <authorList>
            <person name="Kawai M."/>
            <person name="Futagami T."/>
            <person name="Toyoda A."/>
            <person name="Takaki Y."/>
            <person name="Nishi S."/>
            <person name="Hori S."/>
            <person name="Arai W."/>
            <person name="Tsubouchi T."/>
            <person name="Morono Y."/>
            <person name="Uchiyama I."/>
            <person name="Ito T."/>
            <person name="Fujiyama A."/>
            <person name="Inagaki F."/>
            <person name="Takami H."/>
        </authorList>
    </citation>
    <scope>NUCLEOTIDE SEQUENCE</scope>
    <source>
        <strain evidence="2">Expedition CK06-06</strain>
    </source>
</reference>
<accession>X1U9Y4</accession>
<dbReference type="AlphaFoldDB" id="X1U9Y4"/>
<feature type="non-terminal residue" evidence="2">
    <location>
        <position position="1"/>
    </location>
</feature>
<name>X1U9Y4_9ZZZZ</name>
<evidence type="ECO:0000256" key="1">
    <source>
        <dbReference type="SAM" id="MobiDB-lite"/>
    </source>
</evidence>
<dbReference type="EMBL" id="BARW01016916">
    <property type="protein sequence ID" value="GAI96665.1"/>
    <property type="molecule type" value="Genomic_DNA"/>
</dbReference>
<organism evidence="2">
    <name type="scientific">marine sediment metagenome</name>
    <dbReference type="NCBI Taxonomy" id="412755"/>
    <lineage>
        <taxon>unclassified sequences</taxon>
        <taxon>metagenomes</taxon>
        <taxon>ecological metagenomes</taxon>
    </lineage>
</organism>
<evidence type="ECO:0000313" key="2">
    <source>
        <dbReference type="EMBL" id="GAI96665.1"/>
    </source>
</evidence>
<gene>
    <name evidence="2" type="ORF">S12H4_29342</name>
</gene>
<feature type="region of interest" description="Disordered" evidence="1">
    <location>
        <begin position="89"/>
        <end position="129"/>
    </location>
</feature>
<comment type="caution">
    <text evidence="2">The sequence shown here is derived from an EMBL/GenBank/DDBJ whole genome shotgun (WGS) entry which is preliminary data.</text>
</comment>